<feature type="domain" description="Inhibitor I9" evidence="2">
    <location>
        <begin position="4"/>
        <end position="70"/>
    </location>
</feature>
<dbReference type="OrthoDB" id="5518345at2759"/>
<proteinExistence type="inferred from homology"/>
<dbReference type="AlphaFoldDB" id="A0A9P4YYL0"/>
<protein>
    <submittedName>
        <fullName evidence="3">Peptidase inhibitor I9</fullName>
    </submittedName>
</protein>
<dbReference type="Proteomes" id="UP000749293">
    <property type="component" value="Unassembled WGS sequence"/>
</dbReference>
<dbReference type="Gene3D" id="3.30.70.80">
    <property type="entry name" value="Peptidase S8 propeptide/proteinase inhibitor I9"/>
    <property type="match status" value="1"/>
</dbReference>
<organism evidence="3 4">
    <name type="scientific">Geosmithia morbida</name>
    <dbReference type="NCBI Taxonomy" id="1094350"/>
    <lineage>
        <taxon>Eukaryota</taxon>
        <taxon>Fungi</taxon>
        <taxon>Dikarya</taxon>
        <taxon>Ascomycota</taxon>
        <taxon>Pezizomycotina</taxon>
        <taxon>Sordariomycetes</taxon>
        <taxon>Hypocreomycetidae</taxon>
        <taxon>Hypocreales</taxon>
        <taxon>Bionectriaceae</taxon>
        <taxon>Geosmithia</taxon>
    </lineage>
</organism>
<dbReference type="PANTHER" id="PTHR28288">
    <property type="entry name" value="PROTEASE B INHIBITOR 2"/>
    <property type="match status" value="1"/>
</dbReference>
<accession>A0A9P4YYL0</accession>
<reference evidence="3" key="1">
    <citation type="submission" date="2020-03" db="EMBL/GenBank/DDBJ databases">
        <title>Site-based positive gene gene selection in Geosmithia morbida across the United States reveals a broad range of putative effectors and factors for local host and environmental adapation.</title>
        <authorList>
            <person name="Onufrak A."/>
            <person name="Murdoch R.W."/>
            <person name="Gazis R."/>
            <person name="Huff M."/>
            <person name="Staton M."/>
            <person name="Klingeman W."/>
            <person name="Hadziabdic D."/>
        </authorList>
    </citation>
    <scope>NUCLEOTIDE SEQUENCE</scope>
    <source>
        <strain evidence="3">1262</strain>
    </source>
</reference>
<keyword evidence="4" id="KW-1185">Reference proteome</keyword>
<evidence type="ECO:0000313" key="4">
    <source>
        <dbReference type="Proteomes" id="UP000749293"/>
    </source>
</evidence>
<comment type="similarity">
    <text evidence="1">Belongs to the protease inhibitor I9 family.</text>
</comment>
<feature type="non-terminal residue" evidence="3">
    <location>
        <position position="1"/>
    </location>
</feature>
<evidence type="ECO:0000259" key="2">
    <source>
        <dbReference type="Pfam" id="PF05922"/>
    </source>
</evidence>
<name>A0A9P4YYL0_9HYPO</name>
<comment type="caution">
    <text evidence="3">The sequence shown here is derived from an EMBL/GenBank/DDBJ whole genome shotgun (WGS) entry which is preliminary data.</text>
</comment>
<dbReference type="EMBL" id="JAANYQ010000003">
    <property type="protein sequence ID" value="KAF4125280.1"/>
    <property type="molecule type" value="Genomic_DNA"/>
</dbReference>
<gene>
    <name evidence="3" type="ORF">GMORB2_4120</name>
</gene>
<sequence>MPAYIVSCNESAKPEEVADAKQHCRDQGGTIKHEYTIIKGFSVEFPEDAVTTLENHPHIKSVENDGVMKIQ</sequence>
<dbReference type="GO" id="GO:0042144">
    <property type="term" value="P:vacuole fusion, non-autophagic"/>
    <property type="evidence" value="ECO:0007669"/>
    <property type="project" value="TreeGrafter"/>
</dbReference>
<dbReference type="InterPro" id="IPR037045">
    <property type="entry name" value="S8pro/Inhibitor_I9_sf"/>
</dbReference>
<dbReference type="RefSeq" id="XP_035323932.1">
    <property type="nucleotide sequence ID" value="XM_035466095.1"/>
</dbReference>
<dbReference type="GeneID" id="55970348"/>
<dbReference type="InterPro" id="IPR010259">
    <property type="entry name" value="S8pro/Inhibitor_I9"/>
</dbReference>
<dbReference type="SUPFAM" id="SSF54897">
    <property type="entry name" value="Protease propeptides/inhibitors"/>
    <property type="match status" value="1"/>
</dbReference>
<evidence type="ECO:0000256" key="1">
    <source>
        <dbReference type="ARBA" id="ARBA00038069"/>
    </source>
</evidence>
<dbReference type="InterPro" id="IPR052471">
    <property type="entry name" value="PBI_I9"/>
</dbReference>
<dbReference type="Pfam" id="PF05922">
    <property type="entry name" value="Inhibitor_I9"/>
    <property type="match status" value="1"/>
</dbReference>
<dbReference type="FunFam" id="3.30.70.80:FF:000005">
    <property type="entry name" value="Proteinase inhibitor I2B"/>
    <property type="match status" value="1"/>
</dbReference>
<dbReference type="PANTHER" id="PTHR28288:SF2">
    <property type="entry name" value="PROTEASE B INHIBITOR 2"/>
    <property type="match status" value="1"/>
</dbReference>
<evidence type="ECO:0000313" key="3">
    <source>
        <dbReference type="EMBL" id="KAF4125280.1"/>
    </source>
</evidence>
<dbReference type="GO" id="GO:0004866">
    <property type="term" value="F:endopeptidase inhibitor activity"/>
    <property type="evidence" value="ECO:0007669"/>
    <property type="project" value="TreeGrafter"/>
</dbReference>